<dbReference type="GO" id="GO:0005524">
    <property type="term" value="F:ATP binding"/>
    <property type="evidence" value="ECO:0007669"/>
    <property type="project" value="UniProtKB-KW"/>
</dbReference>
<sequence>MGSVKRRTLEEATEGCDTPPLKQRRENVNGDENGLIDEAVTCLHEVSYPEGYQRPASNNQQREAKPAKEFPFSLDPFQLEAIKCLDNGESVMVSAHTSAGKTVVGLYAIAMSLRNKQRVIYTSPIKALSNQKYREFKEEFSDVGLMTGDVTIDPNASCLVMTTEIWRSMQYKGSEITREVAWIIFDEVHYMRDRERGVVWEESIVMAPKNSRFVFLSATVPNAREFADWVAKMAKMDLSDEDEKVNIETIFWSAMDMLSDDDKKLPQVSNMLPLLKRGIGVHHSGLLPILKEVIEILFQEGFIKVSYLVGGVDDTSYHSFCLTSLLCSEIVLEPALNIGSSLCFVGFFTFCLQCLFATETFSIGLNMPAKTVVFTNVRKFDGDKFRWISSGEYIQMSGRAGRRGIDDRGICILMVDEKLEPSTVKFMLKGSADSLNSAFHLSYNMLLNQIRAADADPENLLRNSFYQFQADRAIPDLEKQAKILEAERDSIIIEEEESVENYYSLLKQYKTLKKEIRDIVFSPKNCLPFLQPGRLVSIQCTKSAEDSPSFSMQDEVTWGVIINFERVKVASEDDANKKPEDASYSVDILTRCRVHKDEIAKKTIRIIPLKESGEPAVISIPISQIDSLSSVRLIIPKDLLPLEARENTLKKVSEVLVQSSSYRKATRRTEALENLFEKHEVAKSPLIEQKLKVLHTKKELTAKIRSLKKAMKSSSVLAFKDELKARKRTLRRLGYITSDDVVELKGKVACEISSAEELTLTELMFNGVLKDIRVEEMIALLSCFVWQEKLQEAQKPRDELELLFMQLQETARKVAKVQLECKVQIDIENFVSSFRPDIMEAVYAWARGSKFYEIMEMTPVFEGSLIRAIRRLEELLQQLILAAKSIGETDLEVKFEDAVTKIKRDIVFAASLYL</sequence>
<dbReference type="InterPro" id="IPR048392">
    <property type="entry name" value="MTR4-like_stalk"/>
</dbReference>
<dbReference type="Pfam" id="PF13234">
    <property type="entry name" value="MTR4_beta-barrel"/>
    <property type="match status" value="1"/>
</dbReference>
<dbReference type="InterPro" id="IPR027417">
    <property type="entry name" value="P-loop_NTPase"/>
</dbReference>
<dbReference type="FunFam" id="2.40.30.300:FF:000003">
    <property type="entry name" value="DEAD-box family ATP dependent helicase"/>
    <property type="match status" value="1"/>
</dbReference>
<dbReference type="PIRSF" id="PIRSF005198">
    <property type="entry name" value="Antiviral_helicase_SKI2"/>
    <property type="match status" value="1"/>
</dbReference>
<keyword evidence="1" id="KW-0547">Nucleotide-binding</keyword>
<dbReference type="PROSITE" id="PS51194">
    <property type="entry name" value="HELICASE_CTER"/>
    <property type="match status" value="1"/>
</dbReference>
<evidence type="ECO:0000259" key="6">
    <source>
        <dbReference type="PROSITE" id="PS51192"/>
    </source>
</evidence>
<accession>A0A8X8Z4Q0</accession>
<dbReference type="AlphaFoldDB" id="A0A8X8Z4Q0"/>
<dbReference type="Pfam" id="PF08148">
    <property type="entry name" value="DSHCT"/>
    <property type="match status" value="1"/>
</dbReference>
<comment type="caution">
    <text evidence="8">The sequence shown here is derived from an EMBL/GenBank/DDBJ whole genome shotgun (WGS) entry which is preliminary data.</text>
</comment>
<dbReference type="Gene3D" id="3.40.50.300">
    <property type="entry name" value="P-loop containing nucleotide triphosphate hydrolases"/>
    <property type="match status" value="2"/>
</dbReference>
<evidence type="ECO:0000313" key="9">
    <source>
        <dbReference type="Proteomes" id="UP000298416"/>
    </source>
</evidence>
<feature type="domain" description="Helicase C-terminal" evidence="7">
    <location>
        <begin position="289"/>
        <end position="451"/>
    </location>
</feature>
<keyword evidence="4" id="KW-0067">ATP-binding</keyword>
<dbReference type="Pfam" id="PF21408">
    <property type="entry name" value="MTR4-like_stalk"/>
    <property type="match status" value="1"/>
</dbReference>
<dbReference type="InterPro" id="IPR012961">
    <property type="entry name" value="Ski2/MTR4_C"/>
</dbReference>
<dbReference type="Proteomes" id="UP000298416">
    <property type="component" value="Unassembled WGS sequence"/>
</dbReference>
<dbReference type="GO" id="GO:0003724">
    <property type="term" value="F:RNA helicase activity"/>
    <property type="evidence" value="ECO:0007669"/>
    <property type="project" value="InterPro"/>
</dbReference>
<evidence type="ECO:0000256" key="1">
    <source>
        <dbReference type="ARBA" id="ARBA00022741"/>
    </source>
</evidence>
<evidence type="ECO:0000256" key="3">
    <source>
        <dbReference type="ARBA" id="ARBA00022806"/>
    </source>
</evidence>
<gene>
    <name evidence="8" type="ORF">SASPL_148890</name>
</gene>
<protein>
    <recommendedName>
        <fullName evidence="10">ATP-dependent RNA helicase DOB1</fullName>
    </recommendedName>
</protein>
<dbReference type="InterPro" id="IPR014001">
    <property type="entry name" value="Helicase_ATP-bd"/>
</dbReference>
<dbReference type="InterPro" id="IPR001650">
    <property type="entry name" value="Helicase_C-like"/>
</dbReference>
<keyword evidence="2" id="KW-0378">Hydrolase</keyword>
<proteinExistence type="predicted"/>
<feature type="domain" description="Helicase ATP-binding" evidence="6">
    <location>
        <begin position="82"/>
        <end position="238"/>
    </location>
</feature>
<dbReference type="GO" id="GO:0003723">
    <property type="term" value="F:RNA binding"/>
    <property type="evidence" value="ECO:0007669"/>
    <property type="project" value="InterPro"/>
</dbReference>
<dbReference type="InterPro" id="IPR011545">
    <property type="entry name" value="DEAD/DEAH_box_helicase_dom"/>
</dbReference>
<dbReference type="SUPFAM" id="SSF52540">
    <property type="entry name" value="P-loop containing nucleoside triphosphate hydrolases"/>
    <property type="match status" value="2"/>
</dbReference>
<dbReference type="GO" id="GO:0006401">
    <property type="term" value="P:RNA catabolic process"/>
    <property type="evidence" value="ECO:0007669"/>
    <property type="project" value="InterPro"/>
</dbReference>
<dbReference type="GO" id="GO:0016787">
    <property type="term" value="F:hydrolase activity"/>
    <property type="evidence" value="ECO:0007669"/>
    <property type="project" value="UniProtKB-KW"/>
</dbReference>
<evidence type="ECO:0000259" key="7">
    <source>
        <dbReference type="PROSITE" id="PS51194"/>
    </source>
</evidence>
<evidence type="ECO:0000256" key="4">
    <source>
        <dbReference type="ARBA" id="ARBA00022840"/>
    </source>
</evidence>
<name>A0A8X8Z4Q0_SALSN</name>
<keyword evidence="3" id="KW-0347">Helicase</keyword>
<dbReference type="FunFam" id="3.40.50.300:FF:000083">
    <property type="entry name" value="ATP-dependent RNA helicase DOB1"/>
    <property type="match status" value="1"/>
</dbReference>
<dbReference type="SMART" id="SM00490">
    <property type="entry name" value="HELICc"/>
    <property type="match status" value="1"/>
</dbReference>
<dbReference type="SMART" id="SM00487">
    <property type="entry name" value="DEXDc"/>
    <property type="match status" value="1"/>
</dbReference>
<evidence type="ECO:0000256" key="5">
    <source>
        <dbReference type="SAM" id="MobiDB-lite"/>
    </source>
</evidence>
<dbReference type="GO" id="GO:0000460">
    <property type="term" value="P:maturation of 5.8S rRNA"/>
    <property type="evidence" value="ECO:0007669"/>
    <property type="project" value="TreeGrafter"/>
</dbReference>
<keyword evidence="9" id="KW-1185">Reference proteome</keyword>
<dbReference type="InterPro" id="IPR050699">
    <property type="entry name" value="RNA-DNA_Helicase"/>
</dbReference>
<evidence type="ECO:0000256" key="2">
    <source>
        <dbReference type="ARBA" id="ARBA00022801"/>
    </source>
</evidence>
<dbReference type="Gene3D" id="1.10.3380.30">
    <property type="match status" value="1"/>
</dbReference>
<feature type="region of interest" description="Disordered" evidence="5">
    <location>
        <begin position="1"/>
        <end position="33"/>
    </location>
</feature>
<dbReference type="CDD" id="cd18795">
    <property type="entry name" value="SF2_C_Ski2"/>
    <property type="match status" value="1"/>
</dbReference>
<dbReference type="PANTHER" id="PTHR12131">
    <property type="entry name" value="ATP-DEPENDENT RNA AND DNA HELICASE"/>
    <property type="match status" value="1"/>
</dbReference>
<evidence type="ECO:0008006" key="10">
    <source>
        <dbReference type="Google" id="ProtNLM"/>
    </source>
</evidence>
<organism evidence="8">
    <name type="scientific">Salvia splendens</name>
    <name type="common">Scarlet sage</name>
    <dbReference type="NCBI Taxonomy" id="180675"/>
    <lineage>
        <taxon>Eukaryota</taxon>
        <taxon>Viridiplantae</taxon>
        <taxon>Streptophyta</taxon>
        <taxon>Embryophyta</taxon>
        <taxon>Tracheophyta</taxon>
        <taxon>Spermatophyta</taxon>
        <taxon>Magnoliopsida</taxon>
        <taxon>eudicotyledons</taxon>
        <taxon>Gunneridae</taxon>
        <taxon>Pentapetalae</taxon>
        <taxon>asterids</taxon>
        <taxon>lamiids</taxon>
        <taxon>Lamiales</taxon>
        <taxon>Lamiaceae</taxon>
        <taxon>Nepetoideae</taxon>
        <taxon>Mentheae</taxon>
        <taxon>Salviinae</taxon>
        <taxon>Salvia</taxon>
        <taxon>Salvia subgen. Calosphace</taxon>
        <taxon>core Calosphace</taxon>
    </lineage>
</organism>
<dbReference type="FunFam" id="1.10.3380.30:FF:000009">
    <property type="entry name" value="DExH-box ATP-dependent RNA helicase DExH9"/>
    <property type="match status" value="1"/>
</dbReference>
<dbReference type="PROSITE" id="PS51192">
    <property type="entry name" value="HELICASE_ATP_BIND_1"/>
    <property type="match status" value="1"/>
</dbReference>
<dbReference type="EMBL" id="PNBA02000019">
    <property type="protein sequence ID" value="KAG6391139.1"/>
    <property type="molecule type" value="Genomic_DNA"/>
</dbReference>
<dbReference type="Pfam" id="PF00270">
    <property type="entry name" value="DEAD"/>
    <property type="match status" value="1"/>
</dbReference>
<reference evidence="8" key="1">
    <citation type="submission" date="2018-01" db="EMBL/GenBank/DDBJ databases">
        <authorList>
            <person name="Mao J.F."/>
        </authorList>
    </citation>
    <scope>NUCLEOTIDE SEQUENCE</scope>
    <source>
        <strain evidence="8">Huo1</strain>
        <tissue evidence="8">Leaf</tissue>
    </source>
</reference>
<reference evidence="8" key="2">
    <citation type="submission" date="2020-08" db="EMBL/GenBank/DDBJ databases">
        <title>Plant Genome Project.</title>
        <authorList>
            <person name="Zhang R.-G."/>
        </authorList>
    </citation>
    <scope>NUCLEOTIDE SEQUENCE</scope>
    <source>
        <strain evidence="8">Huo1</strain>
        <tissue evidence="8">Leaf</tissue>
    </source>
</reference>
<dbReference type="SMART" id="SM01142">
    <property type="entry name" value="DSHCT"/>
    <property type="match status" value="1"/>
</dbReference>
<dbReference type="PANTHER" id="PTHR12131:SF25">
    <property type="entry name" value="DEXH-BOX ATP-DEPENDENT RNA HELICASE DEXH9"/>
    <property type="match status" value="1"/>
</dbReference>
<dbReference type="GO" id="GO:0005634">
    <property type="term" value="C:nucleus"/>
    <property type="evidence" value="ECO:0007669"/>
    <property type="project" value="TreeGrafter"/>
</dbReference>
<dbReference type="InterPro" id="IPR025696">
    <property type="entry name" value="Beta-barrel_MTR4"/>
</dbReference>
<dbReference type="InterPro" id="IPR016438">
    <property type="entry name" value="SKI2-like"/>
</dbReference>
<dbReference type="Gene3D" id="2.40.30.300">
    <property type="match status" value="1"/>
</dbReference>
<evidence type="ECO:0000313" key="8">
    <source>
        <dbReference type="EMBL" id="KAG6391139.1"/>
    </source>
</evidence>